<sequence length="515" mass="54170">MEHRGKDTAGAVFDALADGRWGGALDLVEAAMPELLDRDPALVRTVADAVPVVELRRRPWWFGLRQYVVHLLTEPAKPPVFPDVDPRVPDHLGAVDRIVILTGRAAALRTRGRFADAASLADDAHDALHRLDGGERARLRPVVAMLLTQWGTTFAAAALVDHAVVVLEEAHSAAEATGSARAARESAGELAWIHAVTGSGKEADRWIERAGSLRARHPGVQFIRGGLALARAYRAGDRLDIPEALRLLDHEGDPFEELSLLAASLGAVLGARSAAADPLAMHSRIEVAVASTPGPRALSGLNAAALAVARSTLHAFQGLYEAALLDLERCPPLPRPAGGMIRSRAGVARLGLGDPHGALAEVAKEAANPAPRVRTEALIVRAAALLRIGNEPSAVTAFREALAVSSENRLGGALALVPAADLGALAAACGTPAPIDLASLQRLATPAAAYGYERLSPQQLAVLRAIAEREHIADAAVLLGLSPNTLKTHLRAAYRRLGAVDRSGALDEAHRRALL</sequence>
<gene>
    <name evidence="2" type="ORF">GCM10023351_25340</name>
</gene>
<dbReference type="Gene3D" id="1.10.10.10">
    <property type="entry name" value="Winged helix-like DNA-binding domain superfamily/Winged helix DNA-binding domain"/>
    <property type="match status" value="1"/>
</dbReference>
<dbReference type="SUPFAM" id="SSF46894">
    <property type="entry name" value="C-terminal effector domain of the bipartite response regulators"/>
    <property type="match status" value="1"/>
</dbReference>
<dbReference type="SMART" id="SM00421">
    <property type="entry name" value="HTH_LUXR"/>
    <property type="match status" value="1"/>
</dbReference>
<proteinExistence type="predicted"/>
<dbReference type="InterPro" id="IPR000792">
    <property type="entry name" value="Tscrpt_reg_LuxR_C"/>
</dbReference>
<dbReference type="CDD" id="cd06170">
    <property type="entry name" value="LuxR_C_like"/>
    <property type="match status" value="1"/>
</dbReference>
<dbReference type="PROSITE" id="PS50043">
    <property type="entry name" value="HTH_LUXR_2"/>
    <property type="match status" value="1"/>
</dbReference>
<protein>
    <recommendedName>
        <fullName evidence="1">HTH luxR-type domain-containing protein</fullName>
    </recommendedName>
</protein>
<dbReference type="EMBL" id="BAABKO010000004">
    <property type="protein sequence ID" value="GAA4779264.1"/>
    <property type="molecule type" value="Genomic_DNA"/>
</dbReference>
<evidence type="ECO:0000313" key="3">
    <source>
        <dbReference type="Proteomes" id="UP001501645"/>
    </source>
</evidence>
<feature type="domain" description="HTH luxR-type" evidence="1">
    <location>
        <begin position="448"/>
        <end position="513"/>
    </location>
</feature>
<dbReference type="InterPro" id="IPR036388">
    <property type="entry name" value="WH-like_DNA-bd_sf"/>
</dbReference>
<accession>A0ABP9AFU7</accession>
<organism evidence="2 3">
    <name type="scientific">Microbacterium gilvum</name>
    <dbReference type="NCBI Taxonomy" id="1336204"/>
    <lineage>
        <taxon>Bacteria</taxon>
        <taxon>Bacillati</taxon>
        <taxon>Actinomycetota</taxon>
        <taxon>Actinomycetes</taxon>
        <taxon>Micrococcales</taxon>
        <taxon>Microbacteriaceae</taxon>
        <taxon>Microbacterium</taxon>
    </lineage>
</organism>
<evidence type="ECO:0000259" key="1">
    <source>
        <dbReference type="PROSITE" id="PS50043"/>
    </source>
</evidence>
<dbReference type="RefSeq" id="WP_345439730.1">
    <property type="nucleotide sequence ID" value="NZ_BAABKO010000004.1"/>
</dbReference>
<keyword evidence="3" id="KW-1185">Reference proteome</keyword>
<evidence type="ECO:0000313" key="2">
    <source>
        <dbReference type="EMBL" id="GAA4779264.1"/>
    </source>
</evidence>
<name>A0ABP9AFU7_9MICO</name>
<dbReference type="Pfam" id="PF00196">
    <property type="entry name" value="GerE"/>
    <property type="match status" value="1"/>
</dbReference>
<comment type="caution">
    <text evidence="2">The sequence shown here is derived from an EMBL/GenBank/DDBJ whole genome shotgun (WGS) entry which is preliminary data.</text>
</comment>
<dbReference type="Proteomes" id="UP001501645">
    <property type="component" value="Unassembled WGS sequence"/>
</dbReference>
<dbReference type="InterPro" id="IPR016032">
    <property type="entry name" value="Sig_transdc_resp-reg_C-effctor"/>
</dbReference>
<dbReference type="Gene3D" id="1.25.40.10">
    <property type="entry name" value="Tetratricopeptide repeat domain"/>
    <property type="match status" value="1"/>
</dbReference>
<reference evidence="3" key="1">
    <citation type="journal article" date="2019" name="Int. J. Syst. Evol. Microbiol.">
        <title>The Global Catalogue of Microorganisms (GCM) 10K type strain sequencing project: providing services to taxonomists for standard genome sequencing and annotation.</title>
        <authorList>
            <consortium name="The Broad Institute Genomics Platform"/>
            <consortium name="The Broad Institute Genome Sequencing Center for Infectious Disease"/>
            <person name="Wu L."/>
            <person name="Ma J."/>
        </authorList>
    </citation>
    <scope>NUCLEOTIDE SEQUENCE [LARGE SCALE GENOMIC DNA]</scope>
    <source>
        <strain evidence="3">JCM 18537</strain>
    </source>
</reference>
<dbReference type="InterPro" id="IPR011990">
    <property type="entry name" value="TPR-like_helical_dom_sf"/>
</dbReference>
<dbReference type="SUPFAM" id="SSF48452">
    <property type="entry name" value="TPR-like"/>
    <property type="match status" value="1"/>
</dbReference>